<name>A0A2T3ZN37_TRIA4</name>
<dbReference type="Proteomes" id="UP000240493">
    <property type="component" value="Unassembled WGS sequence"/>
</dbReference>
<dbReference type="EMBL" id="KZ679256">
    <property type="protein sequence ID" value="PTB46206.1"/>
    <property type="molecule type" value="Genomic_DNA"/>
</dbReference>
<dbReference type="AlphaFoldDB" id="A0A2T3ZN37"/>
<keyword evidence="2" id="KW-1185">Reference proteome</keyword>
<organism evidence="1 2">
    <name type="scientific">Trichoderma asperellum (strain ATCC 204424 / CBS 433.97 / NBRC 101777)</name>
    <dbReference type="NCBI Taxonomy" id="1042311"/>
    <lineage>
        <taxon>Eukaryota</taxon>
        <taxon>Fungi</taxon>
        <taxon>Dikarya</taxon>
        <taxon>Ascomycota</taxon>
        <taxon>Pezizomycotina</taxon>
        <taxon>Sordariomycetes</taxon>
        <taxon>Hypocreomycetidae</taxon>
        <taxon>Hypocreales</taxon>
        <taxon>Hypocreaceae</taxon>
        <taxon>Trichoderma</taxon>
    </lineage>
</organism>
<proteinExistence type="predicted"/>
<protein>
    <submittedName>
        <fullName evidence="1">Uncharacterized protein</fullName>
    </submittedName>
</protein>
<sequence length="79" mass="8998">MRGLKLSEPRPAPPFVGYSLAAMKNAFSKVRWPIFSRPMHYNHLPGCDMGRYIECLFHVYYDGVDGLNLGAFVDMSKKT</sequence>
<reference evidence="1 2" key="1">
    <citation type="submission" date="2016-07" db="EMBL/GenBank/DDBJ databases">
        <title>Multiple horizontal gene transfer events from other fungi enriched the ability of initially mycotrophic Trichoderma (Ascomycota) to feed on dead plant biomass.</title>
        <authorList>
            <consortium name="DOE Joint Genome Institute"/>
            <person name="Aerts A."/>
            <person name="Atanasova L."/>
            <person name="Chenthamara K."/>
            <person name="Zhang J."/>
            <person name="Grujic M."/>
            <person name="Henrissat B."/>
            <person name="Kuo A."/>
            <person name="Salamov A."/>
            <person name="Lipzen A."/>
            <person name="Labutti K."/>
            <person name="Barry K."/>
            <person name="Miao Y."/>
            <person name="Rahimi M.J."/>
            <person name="Shen Q."/>
            <person name="Grigoriev I.V."/>
            <person name="Kubicek C.P."/>
            <person name="Druzhinina I.S."/>
        </authorList>
    </citation>
    <scope>NUCLEOTIDE SEQUENCE [LARGE SCALE GENOMIC DNA]</scope>
    <source>
        <strain evidence="1 2">CBS 433.97</strain>
    </source>
</reference>
<gene>
    <name evidence="1" type="ORF">M441DRAFT_52965</name>
</gene>
<evidence type="ECO:0000313" key="2">
    <source>
        <dbReference type="Proteomes" id="UP000240493"/>
    </source>
</evidence>
<evidence type="ECO:0000313" key="1">
    <source>
        <dbReference type="EMBL" id="PTB46206.1"/>
    </source>
</evidence>
<accession>A0A2T3ZN37</accession>